<dbReference type="EMBL" id="JAJGCB010000010">
    <property type="protein sequence ID" value="KAJ8990819.1"/>
    <property type="molecule type" value="Genomic_DNA"/>
</dbReference>
<reference evidence="2" key="1">
    <citation type="submission" date="2023-01" db="EMBL/GenBank/DDBJ databases">
        <title>Exophiala dermititidis isolated from Cystic Fibrosis Patient.</title>
        <authorList>
            <person name="Kurbessoian T."/>
            <person name="Crocker A."/>
            <person name="Murante D."/>
            <person name="Hogan D.A."/>
            <person name="Stajich J.E."/>
        </authorList>
    </citation>
    <scope>NUCLEOTIDE SEQUENCE</scope>
    <source>
        <strain evidence="2">Ex8</strain>
    </source>
</reference>
<keyword evidence="1" id="KW-0732">Signal</keyword>
<evidence type="ECO:0000313" key="2">
    <source>
        <dbReference type="EMBL" id="KAJ8990819.1"/>
    </source>
</evidence>
<name>A0AAN6EU71_EXODE</name>
<protein>
    <recommendedName>
        <fullName evidence="4">Extracellular membrane protein CFEM domain-containing protein</fullName>
    </recommendedName>
</protein>
<evidence type="ECO:0008006" key="4">
    <source>
        <dbReference type="Google" id="ProtNLM"/>
    </source>
</evidence>
<evidence type="ECO:0000256" key="1">
    <source>
        <dbReference type="SAM" id="SignalP"/>
    </source>
</evidence>
<sequence>MHGKALLLLAILAEIPASLASQKDNALQSEMNCNNFTPAACVTRGRVHGPFQLQHVLAYANIRDGNSGKSTETDCACFELETSSEVCGNILAFAKCLEGLPSAGEADEVCNMDQDCIIQLVECPHESMPDKDRAGGPLSQQGLLARSTPDQGFSGVVVVPAGKEDSEQLRICDVFASAMPGAVQQAMLNGDPNVVAQSLAEEFSGNVLPQ</sequence>
<dbReference type="AlphaFoldDB" id="A0AAN6EU71"/>
<dbReference type="Proteomes" id="UP001161757">
    <property type="component" value="Unassembled WGS sequence"/>
</dbReference>
<accession>A0AAN6EU71</accession>
<gene>
    <name evidence="2" type="ORF">HRR80_005592</name>
</gene>
<organism evidence="2 3">
    <name type="scientific">Exophiala dermatitidis</name>
    <name type="common">Black yeast-like fungus</name>
    <name type="synonym">Wangiella dermatitidis</name>
    <dbReference type="NCBI Taxonomy" id="5970"/>
    <lineage>
        <taxon>Eukaryota</taxon>
        <taxon>Fungi</taxon>
        <taxon>Dikarya</taxon>
        <taxon>Ascomycota</taxon>
        <taxon>Pezizomycotina</taxon>
        <taxon>Eurotiomycetes</taxon>
        <taxon>Chaetothyriomycetidae</taxon>
        <taxon>Chaetothyriales</taxon>
        <taxon>Herpotrichiellaceae</taxon>
        <taxon>Exophiala</taxon>
    </lineage>
</organism>
<feature type="signal peptide" evidence="1">
    <location>
        <begin position="1"/>
        <end position="20"/>
    </location>
</feature>
<feature type="chain" id="PRO_5042960371" description="Extracellular membrane protein CFEM domain-containing protein" evidence="1">
    <location>
        <begin position="21"/>
        <end position="210"/>
    </location>
</feature>
<comment type="caution">
    <text evidence="2">The sequence shown here is derived from an EMBL/GenBank/DDBJ whole genome shotgun (WGS) entry which is preliminary data.</text>
</comment>
<evidence type="ECO:0000313" key="3">
    <source>
        <dbReference type="Proteomes" id="UP001161757"/>
    </source>
</evidence>
<proteinExistence type="predicted"/>